<name>A0A090IBD9_9GAMM</name>
<evidence type="ECO:0000256" key="2">
    <source>
        <dbReference type="ARBA" id="ARBA00023125"/>
    </source>
</evidence>
<dbReference type="EMBL" id="LN554847">
    <property type="protein sequence ID" value="CED56734.1"/>
    <property type="molecule type" value="Genomic_DNA"/>
</dbReference>
<dbReference type="STRING" id="80852.AWOD_II_0075"/>
<dbReference type="GO" id="GO:0003677">
    <property type="term" value="F:DNA binding"/>
    <property type="evidence" value="ECO:0007669"/>
    <property type="project" value="UniProtKB-KW"/>
</dbReference>
<dbReference type="PANTHER" id="PTHR42756:SF1">
    <property type="entry name" value="TRANSCRIPTIONAL REPRESSOR OF EMRAB OPERON"/>
    <property type="match status" value="1"/>
</dbReference>
<dbReference type="PROSITE" id="PS50995">
    <property type="entry name" value="HTH_MARR_2"/>
    <property type="match status" value="1"/>
</dbReference>
<organism evidence="5 6">
    <name type="scientific">Aliivibrio wodanis</name>
    <dbReference type="NCBI Taxonomy" id="80852"/>
    <lineage>
        <taxon>Bacteria</taxon>
        <taxon>Pseudomonadati</taxon>
        <taxon>Pseudomonadota</taxon>
        <taxon>Gammaproteobacteria</taxon>
        <taxon>Vibrionales</taxon>
        <taxon>Vibrionaceae</taxon>
        <taxon>Aliivibrio</taxon>
    </lineage>
</organism>
<dbReference type="HOGENOM" id="CLU_083287_11_3_6"/>
<dbReference type="SMART" id="SM00347">
    <property type="entry name" value="HTH_MARR"/>
    <property type="match status" value="1"/>
</dbReference>
<gene>
    <name evidence="5" type="ORF">AWOD_II_0075</name>
</gene>
<dbReference type="Gene3D" id="1.10.10.10">
    <property type="entry name" value="Winged helix-like DNA-binding domain superfamily/Winged helix DNA-binding domain"/>
    <property type="match status" value="1"/>
</dbReference>
<keyword evidence="1" id="KW-0805">Transcription regulation</keyword>
<protein>
    <submittedName>
        <fullName evidence="5">HTH-type transcriptional regulator, MarR family</fullName>
    </submittedName>
</protein>
<dbReference type="InterPro" id="IPR036388">
    <property type="entry name" value="WH-like_DNA-bd_sf"/>
</dbReference>
<dbReference type="OrthoDB" id="3178168at2"/>
<dbReference type="Proteomes" id="UP000032427">
    <property type="component" value="Chromosome 2"/>
</dbReference>
<accession>A0A090IBD9</accession>
<evidence type="ECO:0000256" key="1">
    <source>
        <dbReference type="ARBA" id="ARBA00023015"/>
    </source>
</evidence>
<evidence type="ECO:0000313" key="5">
    <source>
        <dbReference type="EMBL" id="CED56734.1"/>
    </source>
</evidence>
<keyword evidence="3" id="KW-0804">Transcription</keyword>
<dbReference type="GeneID" id="28542322"/>
<dbReference type="GO" id="GO:0003700">
    <property type="term" value="F:DNA-binding transcription factor activity"/>
    <property type="evidence" value="ECO:0007669"/>
    <property type="project" value="InterPro"/>
</dbReference>
<dbReference type="Pfam" id="PF01047">
    <property type="entry name" value="MarR"/>
    <property type="match status" value="1"/>
</dbReference>
<dbReference type="InterPro" id="IPR036390">
    <property type="entry name" value="WH_DNA-bd_sf"/>
</dbReference>
<sequence length="144" mass="16483">MNTIQSLELLEFELWRRWRLKISDQVSNDLTNNELDYLYALNGLIENTSLSSLAEKMNVSNASASHMVSKLESKGYLSKIKNHTDGRGVRLVPTEKTQALRDLEVDIYKQVDSEFQYALSEIEYEQLNSLLSKAIGALLNQDRL</sequence>
<dbReference type="SUPFAM" id="SSF46785">
    <property type="entry name" value="Winged helix' DNA-binding domain"/>
    <property type="match status" value="1"/>
</dbReference>
<dbReference type="InterPro" id="IPR000835">
    <property type="entry name" value="HTH_MarR-typ"/>
</dbReference>
<dbReference type="PATRIC" id="fig|80852.17.peg.2816"/>
<keyword evidence="2" id="KW-0238">DNA-binding</keyword>
<keyword evidence="6" id="KW-1185">Reference proteome</keyword>
<reference evidence="6" key="1">
    <citation type="submission" date="2014-09" db="EMBL/GenBank/DDBJ databases">
        <authorList>
            <person name="Hjerde E."/>
        </authorList>
    </citation>
    <scope>NUCLEOTIDE SEQUENCE [LARGE SCALE GENOMIC DNA]</scope>
    <source>
        <strain evidence="6">06/09/139</strain>
    </source>
</reference>
<feature type="domain" description="HTH marR-type" evidence="4">
    <location>
        <begin position="1"/>
        <end position="136"/>
    </location>
</feature>
<evidence type="ECO:0000259" key="4">
    <source>
        <dbReference type="PROSITE" id="PS50995"/>
    </source>
</evidence>
<dbReference type="KEGG" id="awd:AWOD_II_0075"/>
<dbReference type="PRINTS" id="PR00598">
    <property type="entry name" value="HTHMARR"/>
</dbReference>
<evidence type="ECO:0000256" key="3">
    <source>
        <dbReference type="ARBA" id="ARBA00023163"/>
    </source>
</evidence>
<evidence type="ECO:0000313" key="6">
    <source>
        <dbReference type="Proteomes" id="UP000032427"/>
    </source>
</evidence>
<proteinExistence type="predicted"/>
<dbReference type="AlphaFoldDB" id="A0A090IBD9"/>
<dbReference type="PANTHER" id="PTHR42756">
    <property type="entry name" value="TRANSCRIPTIONAL REGULATOR, MARR"/>
    <property type="match status" value="1"/>
</dbReference>